<gene>
    <name evidence="1" type="ORF">NCTC10343_01673</name>
</gene>
<reference evidence="1 2" key="1">
    <citation type="submission" date="2018-06" db="EMBL/GenBank/DDBJ databases">
        <authorList>
            <consortium name="Pathogen Informatics"/>
            <person name="Doyle S."/>
        </authorList>
    </citation>
    <scope>NUCLEOTIDE SEQUENCE [LARGE SCALE GENOMIC DNA]</scope>
    <source>
        <strain evidence="1 2">NCTC10343</strain>
    </source>
</reference>
<dbReference type="Proteomes" id="UP000254400">
    <property type="component" value="Unassembled WGS sequence"/>
</dbReference>
<sequence length="61" mass="7144">MTNEEFLRKCDEPVDIEKVERAIENLIHGKPRFSIPVQPDDDDVLVNRALQELKRLKSKVK</sequence>
<organism evidence="1 2">
    <name type="scientific">Paenibacillus polymyxa</name>
    <name type="common">Bacillus polymyxa</name>
    <dbReference type="NCBI Taxonomy" id="1406"/>
    <lineage>
        <taxon>Bacteria</taxon>
        <taxon>Bacillati</taxon>
        <taxon>Bacillota</taxon>
        <taxon>Bacilli</taxon>
        <taxon>Bacillales</taxon>
        <taxon>Paenibacillaceae</taxon>
        <taxon>Paenibacillus</taxon>
    </lineage>
</organism>
<protein>
    <submittedName>
        <fullName evidence="1">Uncharacterized protein</fullName>
    </submittedName>
</protein>
<name>A0A378XV78_PAEPO</name>
<evidence type="ECO:0000313" key="2">
    <source>
        <dbReference type="Proteomes" id="UP000254400"/>
    </source>
</evidence>
<accession>A0A378XV78</accession>
<dbReference type="AlphaFoldDB" id="A0A378XV78"/>
<dbReference type="EMBL" id="UGSC01000001">
    <property type="protein sequence ID" value="SUA68420.1"/>
    <property type="molecule type" value="Genomic_DNA"/>
</dbReference>
<dbReference type="GeneID" id="93350456"/>
<proteinExistence type="predicted"/>
<evidence type="ECO:0000313" key="1">
    <source>
        <dbReference type="EMBL" id="SUA68420.1"/>
    </source>
</evidence>
<dbReference type="RefSeq" id="WP_019686757.1">
    <property type="nucleotide sequence ID" value="NZ_CP036496.1"/>
</dbReference>